<dbReference type="RefSeq" id="XP_016765764.1">
    <property type="nucleotide sequence ID" value="XM_016903765.1"/>
</dbReference>
<dbReference type="HOGENOM" id="CLU_2623561_0_0_1"/>
<protein>
    <submittedName>
        <fullName evidence="1">Uncharacterized protein</fullName>
    </submittedName>
</protein>
<dbReference type="GeneID" id="27900902"/>
<proteinExistence type="predicted"/>
<accession>N1QNC0</accession>
<evidence type="ECO:0000313" key="1">
    <source>
        <dbReference type="EMBL" id="EMF17643.1"/>
    </source>
</evidence>
<name>N1QNC0_SPHMS</name>
<dbReference type="EMBL" id="KB456260">
    <property type="protein sequence ID" value="EMF17643.1"/>
    <property type="molecule type" value="Genomic_DNA"/>
</dbReference>
<organism evidence="1 2">
    <name type="scientific">Sphaerulina musiva (strain SO2202)</name>
    <name type="common">Poplar stem canker fungus</name>
    <name type="synonym">Septoria musiva</name>
    <dbReference type="NCBI Taxonomy" id="692275"/>
    <lineage>
        <taxon>Eukaryota</taxon>
        <taxon>Fungi</taxon>
        <taxon>Dikarya</taxon>
        <taxon>Ascomycota</taxon>
        <taxon>Pezizomycotina</taxon>
        <taxon>Dothideomycetes</taxon>
        <taxon>Dothideomycetidae</taxon>
        <taxon>Mycosphaerellales</taxon>
        <taxon>Mycosphaerellaceae</taxon>
        <taxon>Sphaerulina</taxon>
    </lineage>
</organism>
<dbReference type="AlphaFoldDB" id="N1QNC0"/>
<keyword evidence="2" id="KW-1185">Reference proteome</keyword>
<evidence type="ECO:0000313" key="2">
    <source>
        <dbReference type="Proteomes" id="UP000016931"/>
    </source>
</evidence>
<gene>
    <name evidence="1" type="ORF">SEPMUDRAFT_146609</name>
</gene>
<dbReference type="Proteomes" id="UP000016931">
    <property type="component" value="Unassembled WGS sequence"/>
</dbReference>
<reference evidence="1 2" key="1">
    <citation type="journal article" date="2012" name="PLoS Pathog.">
        <title>Diverse lifestyles and strategies of plant pathogenesis encoded in the genomes of eighteen Dothideomycetes fungi.</title>
        <authorList>
            <person name="Ohm R.A."/>
            <person name="Feau N."/>
            <person name="Henrissat B."/>
            <person name="Schoch C.L."/>
            <person name="Horwitz B.A."/>
            <person name="Barry K.W."/>
            <person name="Condon B.J."/>
            <person name="Copeland A.C."/>
            <person name="Dhillon B."/>
            <person name="Glaser F."/>
            <person name="Hesse C.N."/>
            <person name="Kosti I."/>
            <person name="LaButti K."/>
            <person name="Lindquist E.A."/>
            <person name="Lucas S."/>
            <person name="Salamov A.A."/>
            <person name="Bradshaw R.E."/>
            <person name="Ciuffetti L."/>
            <person name="Hamelin R.C."/>
            <person name="Kema G.H.J."/>
            <person name="Lawrence C."/>
            <person name="Scott J.A."/>
            <person name="Spatafora J.W."/>
            <person name="Turgeon B.G."/>
            <person name="de Wit P.J.G.M."/>
            <person name="Zhong S."/>
            <person name="Goodwin S.B."/>
            <person name="Grigoriev I.V."/>
        </authorList>
    </citation>
    <scope>NUCLEOTIDE SEQUENCE [LARGE SCALE GENOMIC DNA]</scope>
    <source>
        <strain evidence="1 2">SO2202</strain>
    </source>
</reference>
<sequence length="78" mass="8788">MTDGPFARFRAHSDHPATINQVLCPPPILIQNNAREQMRGPLHLIITSHFCQFATIALVDEVNPCTWATCFNRAQDVE</sequence>